<evidence type="ECO:0000259" key="6">
    <source>
        <dbReference type="Pfam" id="PF01694"/>
    </source>
</evidence>
<evidence type="ECO:0000313" key="7">
    <source>
        <dbReference type="EMBL" id="RPB07463.1"/>
    </source>
</evidence>
<organism evidence="7 8">
    <name type="scientific">Morchella conica CCBAS932</name>
    <dbReference type="NCBI Taxonomy" id="1392247"/>
    <lineage>
        <taxon>Eukaryota</taxon>
        <taxon>Fungi</taxon>
        <taxon>Dikarya</taxon>
        <taxon>Ascomycota</taxon>
        <taxon>Pezizomycotina</taxon>
        <taxon>Pezizomycetes</taxon>
        <taxon>Pezizales</taxon>
        <taxon>Morchellaceae</taxon>
        <taxon>Morchella</taxon>
    </lineage>
</organism>
<evidence type="ECO:0000256" key="1">
    <source>
        <dbReference type="ARBA" id="ARBA00004141"/>
    </source>
</evidence>
<evidence type="ECO:0000256" key="3">
    <source>
        <dbReference type="ARBA" id="ARBA00022989"/>
    </source>
</evidence>
<keyword evidence="3" id="KW-1133">Transmembrane helix</keyword>
<dbReference type="InParanoid" id="A0A3N4KAH3"/>
<dbReference type="GO" id="GO:0004252">
    <property type="term" value="F:serine-type endopeptidase activity"/>
    <property type="evidence" value="ECO:0007669"/>
    <property type="project" value="InterPro"/>
</dbReference>
<keyword evidence="2" id="KW-0812">Transmembrane</keyword>
<feature type="region of interest" description="Disordered" evidence="5">
    <location>
        <begin position="69"/>
        <end position="108"/>
    </location>
</feature>
<evidence type="ECO:0000313" key="8">
    <source>
        <dbReference type="Proteomes" id="UP000277580"/>
    </source>
</evidence>
<keyword evidence="8" id="KW-1185">Reference proteome</keyword>
<protein>
    <recommendedName>
        <fullName evidence="6">Peptidase S54 rhomboid domain-containing protein</fullName>
    </recommendedName>
</protein>
<dbReference type="Gene3D" id="1.20.1540.10">
    <property type="entry name" value="Rhomboid-like"/>
    <property type="match status" value="1"/>
</dbReference>
<proteinExistence type="predicted"/>
<feature type="domain" description="Peptidase S54 rhomboid" evidence="6">
    <location>
        <begin position="200"/>
        <end position="266"/>
    </location>
</feature>
<dbReference type="Pfam" id="PF01694">
    <property type="entry name" value="Rhomboid"/>
    <property type="match status" value="1"/>
</dbReference>
<dbReference type="InterPro" id="IPR035952">
    <property type="entry name" value="Rhomboid-like_sf"/>
</dbReference>
<comment type="subcellular location">
    <subcellularLocation>
        <location evidence="1">Membrane</location>
        <topology evidence="1">Multi-pass membrane protein</topology>
    </subcellularLocation>
</comment>
<dbReference type="Proteomes" id="UP000277580">
    <property type="component" value="Unassembled WGS sequence"/>
</dbReference>
<gene>
    <name evidence="7" type="ORF">P167DRAFT_540087</name>
</gene>
<reference evidence="7 8" key="1">
    <citation type="journal article" date="2018" name="Nat. Ecol. Evol.">
        <title>Pezizomycetes genomes reveal the molecular basis of ectomycorrhizal truffle lifestyle.</title>
        <authorList>
            <person name="Murat C."/>
            <person name="Payen T."/>
            <person name="Noel B."/>
            <person name="Kuo A."/>
            <person name="Morin E."/>
            <person name="Chen J."/>
            <person name="Kohler A."/>
            <person name="Krizsan K."/>
            <person name="Balestrini R."/>
            <person name="Da Silva C."/>
            <person name="Montanini B."/>
            <person name="Hainaut M."/>
            <person name="Levati E."/>
            <person name="Barry K.W."/>
            <person name="Belfiori B."/>
            <person name="Cichocki N."/>
            <person name="Clum A."/>
            <person name="Dockter R.B."/>
            <person name="Fauchery L."/>
            <person name="Guy J."/>
            <person name="Iotti M."/>
            <person name="Le Tacon F."/>
            <person name="Lindquist E.A."/>
            <person name="Lipzen A."/>
            <person name="Malagnac F."/>
            <person name="Mello A."/>
            <person name="Molinier V."/>
            <person name="Miyauchi S."/>
            <person name="Poulain J."/>
            <person name="Riccioni C."/>
            <person name="Rubini A."/>
            <person name="Sitrit Y."/>
            <person name="Splivallo R."/>
            <person name="Traeger S."/>
            <person name="Wang M."/>
            <person name="Zifcakova L."/>
            <person name="Wipf D."/>
            <person name="Zambonelli A."/>
            <person name="Paolocci F."/>
            <person name="Nowrousian M."/>
            <person name="Ottonello S."/>
            <person name="Baldrian P."/>
            <person name="Spatafora J.W."/>
            <person name="Henrissat B."/>
            <person name="Nagy L.G."/>
            <person name="Aury J.M."/>
            <person name="Wincker P."/>
            <person name="Grigoriev I.V."/>
            <person name="Bonfante P."/>
            <person name="Martin F.M."/>
        </authorList>
    </citation>
    <scope>NUCLEOTIDE SEQUENCE [LARGE SCALE GENOMIC DNA]</scope>
    <source>
        <strain evidence="7 8">CCBAS932</strain>
    </source>
</reference>
<name>A0A3N4KAH3_9PEZI</name>
<evidence type="ECO:0000256" key="2">
    <source>
        <dbReference type="ARBA" id="ARBA00022692"/>
    </source>
</evidence>
<feature type="compositionally biased region" description="Pro residues" evidence="5">
    <location>
        <begin position="77"/>
        <end position="89"/>
    </location>
</feature>
<accession>A0A3N4KAH3</accession>
<evidence type="ECO:0000256" key="4">
    <source>
        <dbReference type="ARBA" id="ARBA00023136"/>
    </source>
</evidence>
<dbReference type="AlphaFoldDB" id="A0A3N4KAH3"/>
<dbReference type="InterPro" id="IPR022764">
    <property type="entry name" value="Peptidase_S54_rhomboid_dom"/>
</dbReference>
<dbReference type="EMBL" id="ML119182">
    <property type="protein sequence ID" value="RPB07463.1"/>
    <property type="molecule type" value="Genomic_DNA"/>
</dbReference>
<dbReference type="OrthoDB" id="10260614at2759"/>
<evidence type="ECO:0000256" key="5">
    <source>
        <dbReference type="SAM" id="MobiDB-lite"/>
    </source>
</evidence>
<dbReference type="GO" id="GO:0016020">
    <property type="term" value="C:membrane"/>
    <property type="evidence" value="ECO:0007669"/>
    <property type="project" value="UniProtKB-SubCell"/>
</dbReference>
<dbReference type="SUPFAM" id="SSF144091">
    <property type="entry name" value="Rhomboid-like"/>
    <property type="match status" value="1"/>
</dbReference>
<keyword evidence="4" id="KW-0472">Membrane</keyword>
<sequence length="308" mass="34188">MFKCQFNGIKALSRSISFTLRKPAPSTLSRGVLVFPSSINKIVPFGPHSQPNKQLKCFFSSTALESARARFRTTQKEPPPPPPPEPEPAPEYHDPPDDPPPNEPKGKEPGSGLVKIFLAITVPILLLSVSGDFVRMTVTREEVCEALGLDPTVKPAPKYYDEYIRRYKPEKVFWLDLSQTMKLNFSFCARNAAGEGESFRWWTPLTAQFNHVGLLHLFVCYTSLRAFAPVLVHLYGNRVTGTIFVAGGIMAQAFVALFEKSVNPFLAMSQEKILNKVKSGLTKDEESQLRRAISFAMGSSTSLMAMGT</sequence>